<organism evidence="1">
    <name type="scientific">Lepeophtheirus salmonis</name>
    <name type="common">Salmon louse</name>
    <name type="synonym">Caligus salmonis</name>
    <dbReference type="NCBI Taxonomy" id="72036"/>
    <lineage>
        <taxon>Eukaryota</taxon>
        <taxon>Metazoa</taxon>
        <taxon>Ecdysozoa</taxon>
        <taxon>Arthropoda</taxon>
        <taxon>Crustacea</taxon>
        <taxon>Multicrustacea</taxon>
        <taxon>Hexanauplia</taxon>
        <taxon>Copepoda</taxon>
        <taxon>Siphonostomatoida</taxon>
        <taxon>Caligidae</taxon>
        <taxon>Lepeophtheirus</taxon>
    </lineage>
</organism>
<proteinExistence type="predicted"/>
<reference evidence="1" key="1">
    <citation type="submission" date="2014-05" db="EMBL/GenBank/DDBJ databases">
        <authorList>
            <person name="Chronopoulou M."/>
        </authorList>
    </citation>
    <scope>NUCLEOTIDE SEQUENCE</scope>
    <source>
        <tissue evidence="1">Whole organism</tissue>
    </source>
</reference>
<accession>A0A0K2UPE5</accession>
<sequence length="53" mass="5807">SKSWPTSYACEQIVQNGRSLPSATASLSIPIDILKYNKPRGCASQSLFKKVVH</sequence>
<protein>
    <submittedName>
        <fullName evidence="1">Uncharacterized protein</fullName>
    </submittedName>
</protein>
<dbReference type="AlphaFoldDB" id="A0A0K2UPE5"/>
<feature type="non-terminal residue" evidence="1">
    <location>
        <position position="1"/>
    </location>
</feature>
<name>A0A0K2UPE5_LEPSM</name>
<evidence type="ECO:0000313" key="1">
    <source>
        <dbReference type="EMBL" id="CDW39930.1"/>
    </source>
</evidence>
<dbReference type="EMBL" id="HACA01022569">
    <property type="protein sequence ID" value="CDW39930.1"/>
    <property type="molecule type" value="Transcribed_RNA"/>
</dbReference>